<protein>
    <submittedName>
        <fullName evidence="1">Ribosome-associated translation inhibitor RaiA</fullName>
    </submittedName>
</protein>
<evidence type="ECO:0000313" key="2">
    <source>
        <dbReference type="Proteomes" id="UP000436483"/>
    </source>
</evidence>
<dbReference type="AlphaFoldDB" id="A0A7X3MP11"/>
<dbReference type="OrthoDB" id="8018648at2"/>
<gene>
    <name evidence="1" type="primary">raiA</name>
    <name evidence="1" type="ORF">GR328_03525</name>
</gene>
<dbReference type="EMBL" id="WURB01000002">
    <property type="protein sequence ID" value="MXQ10538.1"/>
    <property type="molecule type" value="Genomic_DNA"/>
</dbReference>
<dbReference type="CDD" id="cd00552">
    <property type="entry name" value="RaiA"/>
    <property type="match status" value="1"/>
</dbReference>
<dbReference type="Proteomes" id="UP000436483">
    <property type="component" value="Unassembled WGS sequence"/>
</dbReference>
<proteinExistence type="predicted"/>
<reference evidence="1 2" key="1">
    <citation type="submission" date="2019-12" db="EMBL/GenBank/DDBJ databases">
        <authorList>
            <person name="Yuan C.-G."/>
        </authorList>
    </citation>
    <scope>NUCLEOTIDE SEQUENCE [LARGE SCALE GENOMIC DNA]</scope>
    <source>
        <strain evidence="1 2">KCTC 23863</strain>
    </source>
</reference>
<dbReference type="Pfam" id="PF02482">
    <property type="entry name" value="Ribosomal_S30AE"/>
    <property type="match status" value="1"/>
</dbReference>
<dbReference type="RefSeq" id="WP_160883143.1">
    <property type="nucleotide sequence ID" value="NZ_WURB01000002.1"/>
</dbReference>
<keyword evidence="2" id="KW-1185">Reference proteome</keyword>
<dbReference type="Gene3D" id="3.30.160.100">
    <property type="entry name" value="Ribosome hibernation promotion factor-like"/>
    <property type="match status" value="1"/>
</dbReference>
<dbReference type="InterPro" id="IPR003489">
    <property type="entry name" value="RHF/RaiA"/>
</dbReference>
<dbReference type="SUPFAM" id="SSF69754">
    <property type="entry name" value="Ribosome binding protein Y (YfiA homologue)"/>
    <property type="match status" value="1"/>
</dbReference>
<accession>A0A7X3MP11</accession>
<organism evidence="1 2">
    <name type="scientific">Microvirga makkahensis</name>
    <dbReference type="NCBI Taxonomy" id="1128670"/>
    <lineage>
        <taxon>Bacteria</taxon>
        <taxon>Pseudomonadati</taxon>
        <taxon>Pseudomonadota</taxon>
        <taxon>Alphaproteobacteria</taxon>
        <taxon>Hyphomicrobiales</taxon>
        <taxon>Methylobacteriaceae</taxon>
        <taxon>Microvirga</taxon>
    </lineage>
</organism>
<name>A0A7X3MP11_9HYPH</name>
<dbReference type="NCBIfam" id="TIGR00741">
    <property type="entry name" value="yfiA"/>
    <property type="match status" value="1"/>
</dbReference>
<comment type="caution">
    <text evidence="1">The sequence shown here is derived from an EMBL/GenBank/DDBJ whole genome shotgun (WGS) entry which is preliminary data.</text>
</comment>
<sequence>MMSNNRSSPIRINGFQIDLGDALPQHVRERLLTTTETYFQELKHASVGFRREGQSYCCTINIQVGNFRVMIGEASAPDCYRAFDLALEKVAVQLRRRKRRLDGAVREEVRAGATA</sequence>
<evidence type="ECO:0000313" key="1">
    <source>
        <dbReference type="EMBL" id="MXQ10538.1"/>
    </source>
</evidence>
<reference evidence="1 2" key="2">
    <citation type="submission" date="2020-01" db="EMBL/GenBank/DDBJ databases">
        <title>Microvirga sp. nov., an arsenate reduction bacterium isolated from Tibet hotspring sediments.</title>
        <authorList>
            <person name="Xian W.-D."/>
            <person name="Li W.-J."/>
        </authorList>
    </citation>
    <scope>NUCLEOTIDE SEQUENCE [LARGE SCALE GENOMIC DNA]</scope>
    <source>
        <strain evidence="1 2">KCTC 23863</strain>
    </source>
</reference>
<dbReference type="InterPro" id="IPR036567">
    <property type="entry name" value="RHF-like"/>
</dbReference>